<reference evidence="2" key="1">
    <citation type="submission" date="2020-11" db="EMBL/GenBank/DDBJ databases">
        <authorList>
            <consortium name="DOE Joint Genome Institute"/>
            <person name="Ahrendt S."/>
            <person name="Riley R."/>
            <person name="Andreopoulos W."/>
            <person name="Labutti K."/>
            <person name="Pangilinan J."/>
            <person name="Ruiz-Duenas F.J."/>
            <person name="Barrasa J.M."/>
            <person name="Sanchez-Garcia M."/>
            <person name="Camarero S."/>
            <person name="Miyauchi S."/>
            <person name="Serrano A."/>
            <person name="Linde D."/>
            <person name="Babiker R."/>
            <person name="Drula E."/>
            <person name="Ayuso-Fernandez I."/>
            <person name="Pacheco R."/>
            <person name="Padilla G."/>
            <person name="Ferreira P."/>
            <person name="Barriuso J."/>
            <person name="Kellner H."/>
            <person name="Castanera R."/>
            <person name="Alfaro M."/>
            <person name="Ramirez L."/>
            <person name="Pisabarro A.G."/>
            <person name="Kuo A."/>
            <person name="Tritt A."/>
            <person name="Lipzen A."/>
            <person name="He G."/>
            <person name="Yan M."/>
            <person name="Ng V."/>
            <person name="Cullen D."/>
            <person name="Martin F."/>
            <person name="Rosso M.-N."/>
            <person name="Henrissat B."/>
            <person name="Hibbett D."/>
            <person name="Martinez A.T."/>
            <person name="Grigoriev I.V."/>
        </authorList>
    </citation>
    <scope>NUCLEOTIDE SEQUENCE</scope>
    <source>
        <strain evidence="2">CIRM-BRFM 674</strain>
    </source>
</reference>
<protein>
    <submittedName>
        <fullName evidence="2">Uncharacterized protein</fullName>
    </submittedName>
</protein>
<keyword evidence="1" id="KW-0732">Signal</keyword>
<feature type="chain" id="PRO_5040404821" evidence="1">
    <location>
        <begin position="25"/>
        <end position="246"/>
    </location>
</feature>
<organism evidence="2 3">
    <name type="scientific">Pholiota conissans</name>
    <dbReference type="NCBI Taxonomy" id="109636"/>
    <lineage>
        <taxon>Eukaryota</taxon>
        <taxon>Fungi</taxon>
        <taxon>Dikarya</taxon>
        <taxon>Basidiomycota</taxon>
        <taxon>Agaricomycotina</taxon>
        <taxon>Agaricomycetes</taxon>
        <taxon>Agaricomycetidae</taxon>
        <taxon>Agaricales</taxon>
        <taxon>Agaricineae</taxon>
        <taxon>Strophariaceae</taxon>
        <taxon>Pholiota</taxon>
    </lineage>
</organism>
<dbReference type="EMBL" id="MU155184">
    <property type="protein sequence ID" value="KAF9481090.1"/>
    <property type="molecule type" value="Genomic_DNA"/>
</dbReference>
<sequence>MHIFRAGLFAIAITIALCTALTSGVPLPIASSLSNKHSTSSVSRTTQLRHHLGSHAPITHDRVQRILTIKKQHASLSESDGVPSPDIVGLERRNAIKKVAQKIGHAFKSAAKKVGHFVKTTGAKIAKVGLKAWSTAQRVASKAAQFIPVVGKPLSKILDGASAATNAASNAIHAKMGGKLGKAMNGMNKARKIAGYVPRELPEDALEERELEELDARYDYVASREVYDDDSMFYARDWNEFGVEEF</sequence>
<evidence type="ECO:0000256" key="1">
    <source>
        <dbReference type="SAM" id="SignalP"/>
    </source>
</evidence>
<feature type="signal peptide" evidence="1">
    <location>
        <begin position="1"/>
        <end position="24"/>
    </location>
</feature>
<evidence type="ECO:0000313" key="3">
    <source>
        <dbReference type="Proteomes" id="UP000807469"/>
    </source>
</evidence>
<dbReference type="AlphaFoldDB" id="A0A9P6D2G2"/>
<comment type="caution">
    <text evidence="2">The sequence shown here is derived from an EMBL/GenBank/DDBJ whole genome shotgun (WGS) entry which is preliminary data.</text>
</comment>
<dbReference type="Proteomes" id="UP000807469">
    <property type="component" value="Unassembled WGS sequence"/>
</dbReference>
<gene>
    <name evidence="2" type="ORF">BDN70DRAFT_931204</name>
</gene>
<evidence type="ECO:0000313" key="2">
    <source>
        <dbReference type="EMBL" id="KAF9481090.1"/>
    </source>
</evidence>
<proteinExistence type="predicted"/>
<keyword evidence="3" id="KW-1185">Reference proteome</keyword>
<accession>A0A9P6D2G2</accession>
<name>A0A9P6D2G2_9AGAR</name>